<name>A0A7T6XFA6_PENDI</name>
<sequence>MASYAMRGFRSRRTFFRSFVPPHANGVRGGMGGLLKVAFLGTCTYFIVKKLSLANQSPRAGSNGGSQPVQPVS</sequence>
<accession>A0A7T6XFA6</accession>
<dbReference type="EMBL" id="CP060774">
    <property type="protein sequence ID" value="QQK40080.1"/>
    <property type="molecule type" value="Genomic_DNA"/>
</dbReference>
<evidence type="ECO:0000313" key="1">
    <source>
        <dbReference type="EMBL" id="QQK40080.1"/>
    </source>
</evidence>
<organism evidence="1 2">
    <name type="scientific">Penicillium digitatum</name>
    <name type="common">Green mold</name>
    <dbReference type="NCBI Taxonomy" id="36651"/>
    <lineage>
        <taxon>Eukaryota</taxon>
        <taxon>Fungi</taxon>
        <taxon>Dikarya</taxon>
        <taxon>Ascomycota</taxon>
        <taxon>Pezizomycotina</taxon>
        <taxon>Eurotiomycetes</taxon>
        <taxon>Eurotiomycetidae</taxon>
        <taxon>Eurotiales</taxon>
        <taxon>Aspergillaceae</taxon>
        <taxon>Penicillium</taxon>
    </lineage>
</organism>
<dbReference type="Proteomes" id="UP000595662">
    <property type="component" value="Chromosome 1"/>
</dbReference>
<dbReference type="GeneID" id="90952446"/>
<dbReference type="AlphaFoldDB" id="A0A7T6XFA6"/>
<evidence type="ECO:0000313" key="2">
    <source>
        <dbReference type="Proteomes" id="UP000595662"/>
    </source>
</evidence>
<proteinExistence type="predicted"/>
<reference evidence="1 2" key="1">
    <citation type="submission" date="2020-08" db="EMBL/GenBank/DDBJ databases">
        <title>The completed genome sequence of the pathogenic ascomycete fungus Penicillium digitatum.</title>
        <authorList>
            <person name="Wang M."/>
        </authorList>
    </citation>
    <scope>NUCLEOTIDE SEQUENCE [LARGE SCALE GENOMIC DNA]</scope>
    <source>
        <strain evidence="1 2">PdW03</strain>
    </source>
</reference>
<dbReference type="RefSeq" id="XP_065955725.1">
    <property type="nucleotide sequence ID" value="XM_066100325.1"/>
</dbReference>
<gene>
    <name evidence="1" type="ORF">Pdw03_2934</name>
</gene>
<protein>
    <submittedName>
        <fullName evidence="1">Uncharacterized protein</fullName>
    </submittedName>
</protein>